<keyword evidence="5 10" id="KW-0297">G-protein coupled receptor</keyword>
<name>A0ABD2IAG5_9BILA</name>
<evidence type="ECO:0000256" key="3">
    <source>
        <dbReference type="ARBA" id="ARBA00022692"/>
    </source>
</evidence>
<evidence type="ECO:0000256" key="8">
    <source>
        <dbReference type="ARBA" id="ARBA00023180"/>
    </source>
</evidence>
<sequence>MSAPVEWMASVALPALLGTINLLVVCGNVFVLYILISQKTLHTSTNSIVFSLTMSDFLLGCLILPFSIIQEFSNRWHFGTVWCRSWLSLDILLSTASIYNLLAISFDRYMAVKQPIKYGRLISSSRLSKFTISAVWLISAALALPPLLSDLFLVTTSSQMEMDALLDSNHSSTAVLFELANTCTPVTNSDPYILFSATISFILPMILMVGLNVSIFCTVLDSKRKLSQSPFPARSAPAASAGKQPQQQHLLQLDAAQTADRTLRVHRGGSCRTLCKMGGTTAAETNWHQQQTLAAKEQKRHRSFNLLKKSSLGSSAIQQTHGTANNSRTMAATFDHQHSLPTTAFHATIAQQNEAPNGQCVAHNQLQSLPSGRKDTLGSYAALSIASGGTFGVARCETFSTSLDSPKSSGGANSLCHEVAEVRKQNVRKLWLKRIKRIKMAQLQQKHGSTHFCPSMLLWSSASSAPTDENARGCAPLAHNMRLLLEYEQKLRSIASPQHQRSAIERTVDRAVWFPAVVTSLFAGGGGGGTKHSTTTTIYRRQSERLLLYPTIQFAKNSLRTEMRVARTIAVVVGCFTCCWLPFTIIYVLQAFHLCPVGSCIPGWLFSLSFWLGYANSALNPLLYAAFSRDFRMAFRRILTRDRNSSFRSSG</sequence>
<dbReference type="SMART" id="SM01381">
    <property type="entry name" value="7TM_GPCR_Srsx"/>
    <property type="match status" value="1"/>
</dbReference>
<organism evidence="13 14">
    <name type="scientific">Heterodera trifolii</name>
    <dbReference type="NCBI Taxonomy" id="157864"/>
    <lineage>
        <taxon>Eukaryota</taxon>
        <taxon>Metazoa</taxon>
        <taxon>Ecdysozoa</taxon>
        <taxon>Nematoda</taxon>
        <taxon>Chromadorea</taxon>
        <taxon>Rhabditida</taxon>
        <taxon>Tylenchina</taxon>
        <taxon>Tylenchomorpha</taxon>
        <taxon>Tylenchoidea</taxon>
        <taxon>Heteroderidae</taxon>
        <taxon>Heteroderinae</taxon>
        <taxon>Heterodera</taxon>
    </lineage>
</organism>
<dbReference type="Gene3D" id="1.20.1070.10">
    <property type="entry name" value="Rhodopsin 7-helix transmembrane proteins"/>
    <property type="match status" value="2"/>
</dbReference>
<evidence type="ECO:0000256" key="2">
    <source>
        <dbReference type="ARBA" id="ARBA00022475"/>
    </source>
</evidence>
<proteinExistence type="inferred from homology"/>
<comment type="similarity">
    <text evidence="10">Belongs to the G-protein coupled receptor 1 family.</text>
</comment>
<evidence type="ECO:0000256" key="6">
    <source>
        <dbReference type="ARBA" id="ARBA00023136"/>
    </source>
</evidence>
<reference evidence="13 14" key="1">
    <citation type="submission" date="2024-10" db="EMBL/GenBank/DDBJ databases">
        <authorList>
            <person name="Kim D."/>
        </authorList>
    </citation>
    <scope>NUCLEOTIDE SEQUENCE [LARGE SCALE GENOMIC DNA]</scope>
    <source>
        <strain evidence="13">BH-2024</strain>
    </source>
</reference>
<dbReference type="PRINTS" id="PR00237">
    <property type="entry name" value="GPCRRHODOPSN"/>
</dbReference>
<dbReference type="PANTHER" id="PTHR24248">
    <property type="entry name" value="ADRENERGIC RECEPTOR-RELATED G-PROTEIN COUPLED RECEPTOR"/>
    <property type="match status" value="1"/>
</dbReference>
<evidence type="ECO:0000256" key="5">
    <source>
        <dbReference type="ARBA" id="ARBA00023040"/>
    </source>
</evidence>
<dbReference type="PROSITE" id="PS00237">
    <property type="entry name" value="G_PROTEIN_RECEP_F1_1"/>
    <property type="match status" value="1"/>
</dbReference>
<keyword evidence="4 11" id="KW-1133">Transmembrane helix</keyword>
<feature type="transmembrane region" description="Helical" evidence="11">
    <location>
        <begin position="86"/>
        <end position="106"/>
    </location>
</feature>
<keyword evidence="6 11" id="KW-0472">Membrane</keyword>
<feature type="transmembrane region" description="Helical" evidence="11">
    <location>
        <begin position="48"/>
        <end position="66"/>
    </location>
</feature>
<keyword evidence="8" id="KW-0325">Glycoprotein</keyword>
<evidence type="ECO:0000256" key="7">
    <source>
        <dbReference type="ARBA" id="ARBA00023170"/>
    </source>
</evidence>
<evidence type="ECO:0000256" key="10">
    <source>
        <dbReference type="RuleBase" id="RU000688"/>
    </source>
</evidence>
<gene>
    <name evidence="13" type="ORF">niasHT_035424</name>
</gene>
<keyword evidence="7 10" id="KW-0675">Receptor</keyword>
<feature type="transmembrane region" description="Helical" evidence="11">
    <location>
        <begin position="127"/>
        <end position="148"/>
    </location>
</feature>
<feature type="transmembrane region" description="Helical" evidence="11">
    <location>
        <begin position="604"/>
        <end position="627"/>
    </location>
</feature>
<dbReference type="InterPro" id="IPR000276">
    <property type="entry name" value="GPCR_Rhodpsn"/>
</dbReference>
<dbReference type="AlphaFoldDB" id="A0ABD2IAG5"/>
<evidence type="ECO:0000313" key="14">
    <source>
        <dbReference type="Proteomes" id="UP001620626"/>
    </source>
</evidence>
<keyword evidence="14" id="KW-1185">Reference proteome</keyword>
<dbReference type="GO" id="GO:0005886">
    <property type="term" value="C:plasma membrane"/>
    <property type="evidence" value="ECO:0007669"/>
    <property type="project" value="UniProtKB-SubCell"/>
</dbReference>
<dbReference type="InterPro" id="IPR017452">
    <property type="entry name" value="GPCR_Rhodpsn_7TM"/>
</dbReference>
<comment type="subcellular location">
    <subcellularLocation>
        <location evidence="1">Cell membrane</location>
        <topology evidence="1">Multi-pass membrane protein</topology>
    </subcellularLocation>
</comment>
<dbReference type="SUPFAM" id="SSF81321">
    <property type="entry name" value="Family A G protein-coupled receptor-like"/>
    <property type="match status" value="1"/>
</dbReference>
<evidence type="ECO:0000256" key="9">
    <source>
        <dbReference type="ARBA" id="ARBA00023224"/>
    </source>
</evidence>
<dbReference type="PROSITE" id="PS50262">
    <property type="entry name" value="G_PROTEIN_RECEP_F1_2"/>
    <property type="match status" value="1"/>
</dbReference>
<dbReference type="EMBL" id="JBICBT010001324">
    <property type="protein sequence ID" value="KAL3073148.1"/>
    <property type="molecule type" value="Genomic_DNA"/>
</dbReference>
<dbReference type="Pfam" id="PF00001">
    <property type="entry name" value="7tm_1"/>
    <property type="match status" value="1"/>
</dbReference>
<evidence type="ECO:0000259" key="12">
    <source>
        <dbReference type="PROSITE" id="PS50262"/>
    </source>
</evidence>
<evidence type="ECO:0000256" key="1">
    <source>
        <dbReference type="ARBA" id="ARBA00004651"/>
    </source>
</evidence>
<feature type="transmembrane region" description="Helical" evidence="11">
    <location>
        <begin position="569"/>
        <end position="592"/>
    </location>
</feature>
<dbReference type="Proteomes" id="UP001620626">
    <property type="component" value="Unassembled WGS sequence"/>
</dbReference>
<keyword evidence="2" id="KW-1003">Cell membrane</keyword>
<feature type="transmembrane region" description="Helical" evidence="11">
    <location>
        <begin position="12"/>
        <end position="36"/>
    </location>
</feature>
<keyword evidence="3 10" id="KW-0812">Transmembrane</keyword>
<evidence type="ECO:0000256" key="11">
    <source>
        <dbReference type="SAM" id="Phobius"/>
    </source>
</evidence>
<feature type="transmembrane region" description="Helical" evidence="11">
    <location>
        <begin position="192"/>
        <end position="220"/>
    </location>
</feature>
<keyword evidence="9 10" id="KW-0807">Transducer</keyword>
<evidence type="ECO:0000256" key="4">
    <source>
        <dbReference type="ARBA" id="ARBA00022989"/>
    </source>
</evidence>
<dbReference type="GO" id="GO:0004930">
    <property type="term" value="F:G protein-coupled receptor activity"/>
    <property type="evidence" value="ECO:0007669"/>
    <property type="project" value="UniProtKB-KW"/>
</dbReference>
<comment type="caution">
    <text evidence="13">The sequence shown here is derived from an EMBL/GenBank/DDBJ whole genome shotgun (WGS) entry which is preliminary data.</text>
</comment>
<protein>
    <recommendedName>
        <fullName evidence="12">G-protein coupled receptors family 1 profile domain-containing protein</fullName>
    </recommendedName>
</protein>
<accession>A0ABD2IAG5</accession>
<dbReference type="PANTHER" id="PTHR24248:SF174">
    <property type="entry name" value="TYRAMINE_OCTOPAMINE RECEPTOR"/>
    <property type="match status" value="1"/>
</dbReference>
<feature type="domain" description="G-protein coupled receptors family 1 profile" evidence="12">
    <location>
        <begin position="27"/>
        <end position="624"/>
    </location>
</feature>
<evidence type="ECO:0000313" key="13">
    <source>
        <dbReference type="EMBL" id="KAL3073148.1"/>
    </source>
</evidence>